<protein>
    <recommendedName>
        <fullName evidence="3 8">60S ribosomal export protein NMD3</fullName>
    </recommendedName>
</protein>
<feature type="region of interest" description="Disordered" evidence="9">
    <location>
        <begin position="425"/>
        <end position="444"/>
    </location>
</feature>
<evidence type="ECO:0000259" key="10">
    <source>
        <dbReference type="Pfam" id="PF04981"/>
    </source>
</evidence>
<reference evidence="14" key="2">
    <citation type="submission" date="2018-12" db="UniProtKB">
        <authorList>
            <consortium name="WormBaseParasite"/>
        </authorList>
    </citation>
    <scope>IDENTIFICATION</scope>
    <source>
        <strain evidence="14">Puerto Rican</strain>
    </source>
</reference>
<dbReference type="GO" id="GO:0043023">
    <property type="term" value="F:ribosomal large subunit binding"/>
    <property type="evidence" value="ECO:0007669"/>
    <property type="project" value="InterPro"/>
</dbReference>
<evidence type="ECO:0000256" key="4">
    <source>
        <dbReference type="ARBA" id="ARBA00022448"/>
    </source>
</evidence>
<evidence type="ECO:0000256" key="6">
    <source>
        <dbReference type="ARBA" id="ARBA00022927"/>
    </source>
</evidence>
<feature type="domain" description="60S ribosomal export protein NMD3 SH3" evidence="12">
    <location>
        <begin position="243"/>
        <end position="289"/>
    </location>
</feature>
<evidence type="ECO:0000256" key="7">
    <source>
        <dbReference type="ARBA" id="ARBA00023242"/>
    </source>
</evidence>
<organism evidence="13 14">
    <name type="scientific">Schistosoma mansoni</name>
    <name type="common">Blood fluke</name>
    <dbReference type="NCBI Taxonomy" id="6183"/>
    <lineage>
        <taxon>Eukaryota</taxon>
        <taxon>Metazoa</taxon>
        <taxon>Spiralia</taxon>
        <taxon>Lophotrochozoa</taxon>
        <taxon>Platyhelminthes</taxon>
        <taxon>Trematoda</taxon>
        <taxon>Digenea</taxon>
        <taxon>Strigeidida</taxon>
        <taxon>Schistosomatoidea</taxon>
        <taxon>Schistosomatidae</taxon>
        <taxon>Schistosoma</taxon>
    </lineage>
</organism>
<keyword evidence="6 8" id="KW-0653">Protein transport</keyword>
<evidence type="ECO:0000256" key="2">
    <source>
        <dbReference type="ARBA" id="ARBA00009794"/>
    </source>
</evidence>
<dbReference type="WBParaSite" id="Smp_076630.1">
    <property type="protein sequence ID" value="Smp_076630.1"/>
    <property type="gene ID" value="Smp_076630"/>
</dbReference>
<comment type="similarity">
    <text evidence="2 8">Belongs to the NMD3 family.</text>
</comment>
<dbReference type="GO" id="GO:0005634">
    <property type="term" value="C:nucleus"/>
    <property type="evidence" value="ECO:0007669"/>
    <property type="project" value="UniProtKB-SubCell"/>
</dbReference>
<dbReference type="GO" id="GO:0000055">
    <property type="term" value="P:ribosomal large subunit export from nucleus"/>
    <property type="evidence" value="ECO:0007669"/>
    <property type="project" value="TreeGrafter"/>
</dbReference>
<proteinExistence type="inferred from homology"/>
<sequence>MSNQGLSLILCCKCGVQMYSNTANMCFTCLSSEADIAEHIDRQNTVTFCPKCERYLNPPSNWVSAEPESPELLSLCIKKIRGLKKGLEVRNARFIWTEPHSRRISIEITVQGTLQTGDRVEQQIPIDFTVHTQQCTSCTRNAAKDFWNACVQVRQKVDHKKTLLHLEQVILRSGAHKACSNIKQVSGGIDFFFSTRSQAVTFVNFLSKRSPCRYQTAQHLKSHDVNNNTYNYKYTFSVEIAPVCKNDIVCLSRAQSQKLGGISQLCVVSKVTDAIHLIDPLTCQVCYVDSKAYFSSPFMSITTQKHFSPFVVLEIEEQRDDSSQMNSSRKSYTTSSTSYPVGAKLSQKHSPVSVWVMKDPSNETGLVQLNNESDSGVIHTRSHLGRILHPGDKVLGLDLRNCNINNTEFEKLPEGKIPDIILVLRPSQSKNTPGDKNNGPSKRKRIRKNSLNVTDSECDTSTQVVHANFSSSEDEYVSFSEDDEDKTVEFFDMDTNFDELNEETSLN</sequence>
<feature type="domain" description="60S ribosomal export protein NMD3 OB-fold" evidence="11">
    <location>
        <begin position="375"/>
        <end position="423"/>
    </location>
</feature>
<keyword evidence="5 8" id="KW-0963">Cytoplasm</keyword>
<dbReference type="GO" id="GO:0005737">
    <property type="term" value="C:cytoplasm"/>
    <property type="evidence" value="ECO:0007669"/>
    <property type="project" value="UniProtKB-SubCell"/>
</dbReference>
<dbReference type="AlphaFoldDB" id="A0A3Q0KI03"/>
<dbReference type="GO" id="GO:0015031">
    <property type="term" value="P:protein transport"/>
    <property type="evidence" value="ECO:0007669"/>
    <property type="project" value="UniProtKB-KW"/>
</dbReference>
<evidence type="ECO:0000313" key="13">
    <source>
        <dbReference type="Proteomes" id="UP000008854"/>
    </source>
</evidence>
<evidence type="ECO:0000256" key="3">
    <source>
        <dbReference type="ARBA" id="ARBA00017035"/>
    </source>
</evidence>
<dbReference type="Pfam" id="PF04981">
    <property type="entry name" value="NMD3"/>
    <property type="match status" value="1"/>
</dbReference>
<keyword evidence="4 8" id="KW-0813">Transport</keyword>
<reference evidence="13" key="1">
    <citation type="journal article" date="2012" name="PLoS Negl. Trop. Dis.">
        <title>A systematically improved high quality genome and transcriptome of the human blood fluke Schistosoma mansoni.</title>
        <authorList>
            <person name="Protasio A.V."/>
            <person name="Tsai I.J."/>
            <person name="Babbage A."/>
            <person name="Nichol S."/>
            <person name="Hunt M."/>
            <person name="Aslett M.A."/>
            <person name="De Silva N."/>
            <person name="Velarde G.S."/>
            <person name="Anderson T.J."/>
            <person name="Clark R.C."/>
            <person name="Davidson C."/>
            <person name="Dillon G.P."/>
            <person name="Holroyd N.E."/>
            <person name="LoVerde P.T."/>
            <person name="Lloyd C."/>
            <person name="McQuillan J."/>
            <person name="Oliveira G."/>
            <person name="Otto T.D."/>
            <person name="Parker-Manuel S.J."/>
            <person name="Quail M.A."/>
            <person name="Wilson R.A."/>
            <person name="Zerlotini A."/>
            <person name="Dunne D.W."/>
            <person name="Berriman M."/>
        </authorList>
    </citation>
    <scope>NUCLEOTIDE SEQUENCE [LARGE SCALE GENOMIC DNA]</scope>
    <source>
        <strain evidence="13">Puerto Rican</strain>
    </source>
</reference>
<evidence type="ECO:0000256" key="1">
    <source>
        <dbReference type="ARBA" id="ARBA00002269"/>
    </source>
</evidence>
<dbReference type="PANTHER" id="PTHR12746">
    <property type="entry name" value="NONSENSE-MEDIATED MRNA DECAY PROTEIN 3"/>
    <property type="match status" value="1"/>
</dbReference>
<dbReference type="InterPro" id="IPR048899">
    <property type="entry name" value="NMD_SH3"/>
</dbReference>
<dbReference type="Pfam" id="PF21193">
    <property type="entry name" value="NMD_SH3"/>
    <property type="match status" value="1"/>
</dbReference>
<name>A0A3Q0KI03_SCHMA</name>
<keyword evidence="7 8" id="KW-0539">Nucleus</keyword>
<evidence type="ECO:0000313" key="14">
    <source>
        <dbReference type="WBParaSite" id="Smp_076630.1"/>
    </source>
</evidence>
<comment type="function">
    <text evidence="1 8">Acts as an adapter for the XPO1/CRM1-mediated export of the 60S ribosomal subunit.</text>
</comment>
<feature type="region of interest" description="Disordered" evidence="9">
    <location>
        <begin position="318"/>
        <end position="343"/>
    </location>
</feature>
<accession>A0A3Q0KI03</accession>
<feature type="compositionally biased region" description="Low complexity" evidence="9">
    <location>
        <begin position="327"/>
        <end position="339"/>
    </location>
</feature>
<evidence type="ECO:0000256" key="8">
    <source>
        <dbReference type="RuleBase" id="RU364108"/>
    </source>
</evidence>
<evidence type="ECO:0000256" key="5">
    <source>
        <dbReference type="ARBA" id="ARBA00022490"/>
    </source>
</evidence>
<feature type="domain" description="Nmd3 N-terminal" evidence="10">
    <location>
        <begin position="11"/>
        <end position="240"/>
    </location>
</feature>
<dbReference type="InParanoid" id="A0A3Q0KI03"/>
<evidence type="ECO:0000256" key="9">
    <source>
        <dbReference type="SAM" id="MobiDB-lite"/>
    </source>
</evidence>
<dbReference type="ExpressionAtlas" id="A0A3Q0KI03">
    <property type="expression patterns" value="baseline and differential"/>
</dbReference>
<feature type="compositionally biased region" description="Polar residues" evidence="9">
    <location>
        <begin position="426"/>
        <end position="440"/>
    </location>
</feature>
<dbReference type="InterPro" id="IPR039768">
    <property type="entry name" value="Nmd3"/>
</dbReference>
<comment type="subcellular location">
    <subcellularLocation>
        <location evidence="8">Cytoplasm</location>
    </subcellularLocation>
    <subcellularLocation>
        <location evidence="8">Nucleus</location>
    </subcellularLocation>
</comment>
<evidence type="ECO:0000259" key="11">
    <source>
        <dbReference type="Pfam" id="PF21192"/>
    </source>
</evidence>
<evidence type="ECO:0000259" key="12">
    <source>
        <dbReference type="Pfam" id="PF21193"/>
    </source>
</evidence>
<dbReference type="Proteomes" id="UP000008854">
    <property type="component" value="Unassembled WGS sequence"/>
</dbReference>
<dbReference type="STRING" id="6183.A0A3Q0KI03"/>
<dbReference type="InterPro" id="IPR048898">
    <property type="entry name" value="OB_NMD3"/>
</dbReference>
<dbReference type="Pfam" id="PF21192">
    <property type="entry name" value="OB_NMD3"/>
    <property type="match status" value="1"/>
</dbReference>
<keyword evidence="13" id="KW-1185">Reference proteome</keyword>
<dbReference type="PANTHER" id="PTHR12746:SF2">
    <property type="entry name" value="60S RIBOSOMAL EXPORT PROTEIN NMD3"/>
    <property type="match status" value="1"/>
</dbReference>
<dbReference type="InterPro" id="IPR007064">
    <property type="entry name" value="Nmd3_N"/>
</dbReference>
<dbReference type="FunCoup" id="A0A3Q0KI03">
    <property type="interactions" value="2504"/>
</dbReference>